<dbReference type="AlphaFoldDB" id="A0A1I7W9D0"/>
<reference evidence="3" key="1">
    <citation type="submission" date="2016-11" db="UniProtKB">
        <authorList>
            <consortium name="WormBaseParasite"/>
        </authorList>
    </citation>
    <scope>IDENTIFICATION</scope>
</reference>
<keyword evidence="2" id="KW-1185">Reference proteome</keyword>
<evidence type="ECO:0000256" key="1">
    <source>
        <dbReference type="SAM" id="Phobius"/>
    </source>
</evidence>
<keyword evidence="1" id="KW-1133">Transmembrane helix</keyword>
<name>A0A1I7W9D0_HETBA</name>
<protein>
    <submittedName>
        <fullName evidence="3">Uncharacterized protein</fullName>
    </submittedName>
</protein>
<keyword evidence="1" id="KW-0472">Membrane</keyword>
<dbReference type="WBParaSite" id="Hba_01271">
    <property type="protein sequence ID" value="Hba_01271"/>
    <property type="gene ID" value="Hba_01271"/>
</dbReference>
<proteinExistence type="predicted"/>
<evidence type="ECO:0000313" key="3">
    <source>
        <dbReference type="WBParaSite" id="Hba_01271"/>
    </source>
</evidence>
<feature type="transmembrane region" description="Helical" evidence="1">
    <location>
        <begin position="21"/>
        <end position="40"/>
    </location>
</feature>
<organism evidence="2 3">
    <name type="scientific">Heterorhabditis bacteriophora</name>
    <name type="common">Entomopathogenic nematode worm</name>
    <dbReference type="NCBI Taxonomy" id="37862"/>
    <lineage>
        <taxon>Eukaryota</taxon>
        <taxon>Metazoa</taxon>
        <taxon>Ecdysozoa</taxon>
        <taxon>Nematoda</taxon>
        <taxon>Chromadorea</taxon>
        <taxon>Rhabditida</taxon>
        <taxon>Rhabditina</taxon>
        <taxon>Rhabditomorpha</taxon>
        <taxon>Strongyloidea</taxon>
        <taxon>Heterorhabditidae</taxon>
        <taxon>Heterorhabditis</taxon>
    </lineage>
</organism>
<evidence type="ECO:0000313" key="2">
    <source>
        <dbReference type="Proteomes" id="UP000095283"/>
    </source>
</evidence>
<dbReference type="Proteomes" id="UP000095283">
    <property type="component" value="Unplaced"/>
</dbReference>
<keyword evidence="1" id="KW-0812">Transmembrane</keyword>
<sequence>MKRYISKKLFKIFHINGCFNINLRLIISLAPFYLLLVLYVNF</sequence>
<accession>A0A1I7W9D0</accession>